<feature type="transmembrane region" description="Helical" evidence="2">
    <location>
        <begin position="21"/>
        <end position="49"/>
    </location>
</feature>
<accession>A0ABP6QB10</accession>
<organism evidence="3 4">
    <name type="scientific">Actinocorallia longicatena</name>
    <dbReference type="NCBI Taxonomy" id="111803"/>
    <lineage>
        <taxon>Bacteria</taxon>
        <taxon>Bacillati</taxon>
        <taxon>Actinomycetota</taxon>
        <taxon>Actinomycetes</taxon>
        <taxon>Streptosporangiales</taxon>
        <taxon>Thermomonosporaceae</taxon>
        <taxon>Actinocorallia</taxon>
    </lineage>
</organism>
<keyword evidence="2" id="KW-0812">Transmembrane</keyword>
<feature type="transmembrane region" description="Helical" evidence="2">
    <location>
        <begin position="55"/>
        <end position="78"/>
    </location>
</feature>
<proteinExistence type="predicted"/>
<evidence type="ECO:0000256" key="1">
    <source>
        <dbReference type="SAM" id="MobiDB-lite"/>
    </source>
</evidence>
<evidence type="ECO:0000313" key="3">
    <source>
        <dbReference type="EMBL" id="GAA3214752.1"/>
    </source>
</evidence>
<sequence>MQNLLEWLNRKIFNPVKQTADVTLTLLMAFMLASMIPTIVFTVAIGSGLEFSSGFAATFFAATSLTGAISILLGIYVFEKKWTTSGQALASAVKEYIAGIPGEAGGKLVAVGGSPSAIAIAVGLISTIGLSRDRPEERAAVALSKGLEQLFLRLGPPPGEHGNGSHFPRKTKSDE</sequence>
<protein>
    <submittedName>
        <fullName evidence="3">Uncharacterized protein</fullName>
    </submittedName>
</protein>
<keyword evidence="4" id="KW-1185">Reference proteome</keyword>
<keyword evidence="2" id="KW-0472">Membrane</keyword>
<dbReference type="EMBL" id="BAAAUV010000008">
    <property type="protein sequence ID" value="GAA3214752.1"/>
    <property type="molecule type" value="Genomic_DNA"/>
</dbReference>
<gene>
    <name evidence="3" type="ORF">GCM10010468_35670</name>
</gene>
<keyword evidence="2" id="KW-1133">Transmembrane helix</keyword>
<evidence type="ECO:0000313" key="4">
    <source>
        <dbReference type="Proteomes" id="UP001501237"/>
    </source>
</evidence>
<reference evidence="4" key="1">
    <citation type="journal article" date="2019" name="Int. J. Syst. Evol. Microbiol.">
        <title>The Global Catalogue of Microorganisms (GCM) 10K type strain sequencing project: providing services to taxonomists for standard genome sequencing and annotation.</title>
        <authorList>
            <consortium name="The Broad Institute Genomics Platform"/>
            <consortium name="The Broad Institute Genome Sequencing Center for Infectious Disease"/>
            <person name="Wu L."/>
            <person name="Ma J."/>
        </authorList>
    </citation>
    <scope>NUCLEOTIDE SEQUENCE [LARGE SCALE GENOMIC DNA]</scope>
    <source>
        <strain evidence="4">JCM 9377</strain>
    </source>
</reference>
<evidence type="ECO:0000256" key="2">
    <source>
        <dbReference type="SAM" id="Phobius"/>
    </source>
</evidence>
<feature type="region of interest" description="Disordered" evidence="1">
    <location>
        <begin position="154"/>
        <end position="175"/>
    </location>
</feature>
<name>A0ABP6QB10_9ACTN</name>
<comment type="caution">
    <text evidence="3">The sequence shown here is derived from an EMBL/GenBank/DDBJ whole genome shotgun (WGS) entry which is preliminary data.</text>
</comment>
<dbReference type="Proteomes" id="UP001501237">
    <property type="component" value="Unassembled WGS sequence"/>
</dbReference>